<feature type="region of interest" description="Disordered" evidence="1">
    <location>
        <begin position="96"/>
        <end position="123"/>
    </location>
</feature>
<feature type="compositionally biased region" description="Basic and acidic residues" evidence="1">
    <location>
        <begin position="254"/>
        <end position="264"/>
    </location>
</feature>
<comment type="caution">
    <text evidence="2">The sequence shown here is derived from an EMBL/GenBank/DDBJ whole genome shotgun (WGS) entry which is preliminary data.</text>
</comment>
<keyword evidence="3" id="KW-1185">Reference proteome</keyword>
<accession>A0A250X1N4</accession>
<feature type="region of interest" description="Disordered" evidence="1">
    <location>
        <begin position="274"/>
        <end position="293"/>
    </location>
</feature>
<gene>
    <name evidence="2" type="ORF">CEUSTIGMA_g4413.t1</name>
</gene>
<proteinExistence type="predicted"/>
<evidence type="ECO:0000256" key="1">
    <source>
        <dbReference type="SAM" id="MobiDB-lite"/>
    </source>
</evidence>
<feature type="region of interest" description="Disordered" evidence="1">
    <location>
        <begin position="1"/>
        <end position="24"/>
    </location>
</feature>
<evidence type="ECO:0000313" key="2">
    <source>
        <dbReference type="EMBL" id="GAX76966.1"/>
    </source>
</evidence>
<name>A0A250X1N4_9CHLO</name>
<sequence>MFAAHESSTDPLKPHPPGRGLSLLHRNSVDQENNPCSCLASNVTNKLSNNARSTDLNDLETGEDQVTAQSTFAGRVQMIGLSASFKDASRLIPLAMPSSSHDRQDTDSEIDQGGDKFMPKENVGHTRGKALIPTSHRIQKPSKLSRSMTQTTHSSEEVLRKLAFNGPHFIRSYSDVVFQNASGCRSEKDQSEFWSGMSKCPLLPAVKPDSQAPGKLNIAAMRFRQAWKCLVLPHNILGGSSSSVSSRDPYNTLHDSEEDRKAVRGNRDSIIATAHTIPQGGEGNAYKEGLVND</sequence>
<dbReference type="Proteomes" id="UP000232323">
    <property type="component" value="Unassembled WGS sequence"/>
</dbReference>
<evidence type="ECO:0000313" key="3">
    <source>
        <dbReference type="Proteomes" id="UP000232323"/>
    </source>
</evidence>
<dbReference type="EMBL" id="BEGY01000021">
    <property type="protein sequence ID" value="GAX76966.1"/>
    <property type="molecule type" value="Genomic_DNA"/>
</dbReference>
<organism evidence="2 3">
    <name type="scientific">Chlamydomonas eustigma</name>
    <dbReference type="NCBI Taxonomy" id="1157962"/>
    <lineage>
        <taxon>Eukaryota</taxon>
        <taxon>Viridiplantae</taxon>
        <taxon>Chlorophyta</taxon>
        <taxon>core chlorophytes</taxon>
        <taxon>Chlorophyceae</taxon>
        <taxon>CS clade</taxon>
        <taxon>Chlamydomonadales</taxon>
        <taxon>Chlamydomonadaceae</taxon>
        <taxon>Chlamydomonas</taxon>
    </lineage>
</organism>
<feature type="region of interest" description="Disordered" evidence="1">
    <location>
        <begin position="241"/>
        <end position="264"/>
    </location>
</feature>
<protein>
    <submittedName>
        <fullName evidence="2">Uncharacterized protein</fullName>
    </submittedName>
</protein>
<feature type="compositionally biased region" description="Basic and acidic residues" evidence="1">
    <location>
        <begin position="113"/>
        <end position="123"/>
    </location>
</feature>
<reference evidence="2 3" key="1">
    <citation type="submission" date="2017-08" db="EMBL/GenBank/DDBJ databases">
        <title>Acidophilic green algal genome provides insights into adaptation to an acidic environment.</title>
        <authorList>
            <person name="Hirooka S."/>
            <person name="Hirose Y."/>
            <person name="Kanesaki Y."/>
            <person name="Higuchi S."/>
            <person name="Fujiwara T."/>
            <person name="Onuma R."/>
            <person name="Era A."/>
            <person name="Ohbayashi R."/>
            <person name="Uzuka A."/>
            <person name="Nozaki H."/>
            <person name="Yoshikawa H."/>
            <person name="Miyagishima S.Y."/>
        </authorList>
    </citation>
    <scope>NUCLEOTIDE SEQUENCE [LARGE SCALE GENOMIC DNA]</scope>
    <source>
        <strain evidence="2 3">NIES-2499</strain>
    </source>
</reference>
<dbReference type="AlphaFoldDB" id="A0A250X1N4"/>